<dbReference type="EMBL" id="AGNL01050888">
    <property type="protein sequence ID" value="EJK43617.1"/>
    <property type="molecule type" value="Genomic_DNA"/>
</dbReference>
<dbReference type="Proteomes" id="UP000266841">
    <property type="component" value="Unassembled WGS sequence"/>
</dbReference>
<sequence>MSSSAKARRTASRCCGVRQQGGRRAAVELAAPLARQWDDWTLLHVKRDDSNFVRTVNKLLFDLLPLLTAVQLRLLVMSELEPIGDFVEPQSPALRALATDGLRVRRRSEGGGCGKGFGPPARFVLGRAKALA</sequence>
<evidence type="ECO:0000313" key="1">
    <source>
        <dbReference type="EMBL" id="EJK43617.1"/>
    </source>
</evidence>
<reference evidence="1 2" key="1">
    <citation type="journal article" date="2012" name="Genome Biol.">
        <title>Genome and low-iron response of an oceanic diatom adapted to chronic iron limitation.</title>
        <authorList>
            <person name="Lommer M."/>
            <person name="Specht M."/>
            <person name="Roy A.S."/>
            <person name="Kraemer L."/>
            <person name="Andreson R."/>
            <person name="Gutowska M.A."/>
            <person name="Wolf J."/>
            <person name="Bergner S.V."/>
            <person name="Schilhabel M.B."/>
            <person name="Klostermeier U.C."/>
            <person name="Beiko R.G."/>
            <person name="Rosenstiel P."/>
            <person name="Hippler M."/>
            <person name="Laroche J."/>
        </authorList>
    </citation>
    <scope>NUCLEOTIDE SEQUENCE [LARGE SCALE GENOMIC DNA]</scope>
    <source>
        <strain evidence="1 2">CCMP1005</strain>
    </source>
</reference>
<proteinExistence type="predicted"/>
<name>K0RAU1_THAOC</name>
<comment type="caution">
    <text evidence="1">The sequence shown here is derived from an EMBL/GenBank/DDBJ whole genome shotgun (WGS) entry which is preliminary data.</text>
</comment>
<organism evidence="1 2">
    <name type="scientific">Thalassiosira oceanica</name>
    <name type="common">Marine diatom</name>
    <dbReference type="NCBI Taxonomy" id="159749"/>
    <lineage>
        <taxon>Eukaryota</taxon>
        <taxon>Sar</taxon>
        <taxon>Stramenopiles</taxon>
        <taxon>Ochrophyta</taxon>
        <taxon>Bacillariophyta</taxon>
        <taxon>Coscinodiscophyceae</taxon>
        <taxon>Thalassiosirophycidae</taxon>
        <taxon>Thalassiosirales</taxon>
        <taxon>Thalassiosiraceae</taxon>
        <taxon>Thalassiosira</taxon>
    </lineage>
</organism>
<dbReference type="AlphaFoldDB" id="K0RAU1"/>
<protein>
    <submittedName>
        <fullName evidence="1">Uncharacterized protein</fullName>
    </submittedName>
</protein>
<keyword evidence="2" id="KW-1185">Reference proteome</keyword>
<evidence type="ECO:0000313" key="2">
    <source>
        <dbReference type="Proteomes" id="UP000266841"/>
    </source>
</evidence>
<gene>
    <name evidence="1" type="ORF">THAOC_37920</name>
</gene>
<accession>K0RAU1</accession>